<evidence type="ECO:0000256" key="1">
    <source>
        <dbReference type="SAM" id="MobiDB-lite"/>
    </source>
</evidence>
<proteinExistence type="predicted"/>
<keyword evidence="3" id="KW-1185">Reference proteome</keyword>
<name>A0ABP0L648_9DINO</name>
<gene>
    <name evidence="2" type="ORF">SCF082_LOCUS20590</name>
</gene>
<dbReference type="GO" id="GO:0006508">
    <property type="term" value="P:proteolysis"/>
    <property type="evidence" value="ECO:0007669"/>
    <property type="project" value="UniProtKB-KW"/>
</dbReference>
<evidence type="ECO:0000313" key="3">
    <source>
        <dbReference type="Proteomes" id="UP001642464"/>
    </source>
</evidence>
<sequence length="305" mass="32975">MSGPMSGETTVRELVRGCFAMIRLPWTLECFHLQGRSMMPTLRGGPGLCDSDLVVGLRPGRTVHLVPRAGDVVLLVDENGRMVKRLKDIVFEAPNDYATGNEASPLHRRGRPLRGWCWVEGDNALLSEELFPAMSHGSAFDLVVKVIERLAPDVPFGGGADPQSTHEACVDVSRVERVHESKSHGIFRPWRLPWCGLCGAAPGCELLPVCVEQNGEPDGAAPSSETPVILVHENDDAQTLAVQFCAEHGLHQDLVLPLAAHIIEKMTVAQATPPSPAFDRAPPAPPAPHGRAAARRTEAERQAEA</sequence>
<organism evidence="2 3">
    <name type="scientific">Durusdinium trenchii</name>
    <dbReference type="NCBI Taxonomy" id="1381693"/>
    <lineage>
        <taxon>Eukaryota</taxon>
        <taxon>Sar</taxon>
        <taxon>Alveolata</taxon>
        <taxon>Dinophyceae</taxon>
        <taxon>Suessiales</taxon>
        <taxon>Symbiodiniaceae</taxon>
        <taxon>Durusdinium</taxon>
    </lineage>
</organism>
<accession>A0ABP0L648</accession>
<reference evidence="2 3" key="1">
    <citation type="submission" date="2024-02" db="EMBL/GenBank/DDBJ databases">
        <authorList>
            <person name="Chen Y."/>
            <person name="Shah S."/>
            <person name="Dougan E. K."/>
            <person name="Thang M."/>
            <person name="Chan C."/>
        </authorList>
    </citation>
    <scope>NUCLEOTIDE SEQUENCE [LARGE SCALE GENOMIC DNA]</scope>
</reference>
<keyword evidence="2" id="KW-0645">Protease</keyword>
<evidence type="ECO:0000313" key="2">
    <source>
        <dbReference type="EMBL" id="CAK9033684.1"/>
    </source>
</evidence>
<comment type="caution">
    <text evidence="2">The sequence shown here is derived from an EMBL/GenBank/DDBJ whole genome shotgun (WGS) entry which is preliminary data.</text>
</comment>
<feature type="compositionally biased region" description="Basic and acidic residues" evidence="1">
    <location>
        <begin position="295"/>
        <end position="305"/>
    </location>
</feature>
<feature type="region of interest" description="Disordered" evidence="1">
    <location>
        <begin position="272"/>
        <end position="305"/>
    </location>
</feature>
<dbReference type="GO" id="GO:0008233">
    <property type="term" value="F:peptidase activity"/>
    <property type="evidence" value="ECO:0007669"/>
    <property type="project" value="UniProtKB-KW"/>
</dbReference>
<dbReference type="EMBL" id="CAXAMM010014413">
    <property type="protein sequence ID" value="CAK9033684.1"/>
    <property type="molecule type" value="Genomic_DNA"/>
</dbReference>
<protein>
    <submittedName>
        <fullName evidence="2">Mitochondrial inner membrane protease subunit 2</fullName>
    </submittedName>
</protein>
<keyword evidence="2" id="KW-0378">Hydrolase</keyword>
<dbReference type="Proteomes" id="UP001642464">
    <property type="component" value="Unassembled WGS sequence"/>
</dbReference>